<dbReference type="EMBL" id="FQ312005">
    <property type="protein sequence ID" value="CBW27352.1"/>
    <property type="molecule type" value="Genomic_DNA"/>
</dbReference>
<accession>E1X608</accession>
<evidence type="ECO:0000313" key="2">
    <source>
        <dbReference type="Proteomes" id="UP000008963"/>
    </source>
</evidence>
<dbReference type="PATRIC" id="fig|862908.3.peg.2448"/>
<dbReference type="KEGG" id="bmx:BMS_2564"/>
<dbReference type="OrthoDB" id="5288415at2"/>
<dbReference type="AlphaFoldDB" id="E1X608"/>
<dbReference type="eggNOG" id="COG0457">
    <property type="taxonomic scope" value="Bacteria"/>
</dbReference>
<dbReference type="SUPFAM" id="SSF48452">
    <property type="entry name" value="TPR-like"/>
    <property type="match status" value="1"/>
</dbReference>
<dbReference type="Gene3D" id="1.25.40.10">
    <property type="entry name" value="Tetratricopeptide repeat domain"/>
    <property type="match status" value="1"/>
</dbReference>
<dbReference type="RefSeq" id="WP_014245128.1">
    <property type="nucleotide sequence ID" value="NC_016620.1"/>
</dbReference>
<dbReference type="PROSITE" id="PS51257">
    <property type="entry name" value="PROKAR_LIPOPROTEIN"/>
    <property type="match status" value="1"/>
</dbReference>
<dbReference type="InterPro" id="IPR011990">
    <property type="entry name" value="TPR-like_helical_dom_sf"/>
</dbReference>
<gene>
    <name evidence="1" type="ordered locus">BMS_2564</name>
</gene>
<organism evidence="1 2">
    <name type="scientific">Halobacteriovorax marinus (strain ATCC BAA-682 / DSM 15412 / SJ)</name>
    <name type="common">Bacteriovorax marinus</name>
    <dbReference type="NCBI Taxonomy" id="862908"/>
    <lineage>
        <taxon>Bacteria</taxon>
        <taxon>Pseudomonadati</taxon>
        <taxon>Bdellovibrionota</taxon>
        <taxon>Bacteriovoracia</taxon>
        <taxon>Bacteriovoracales</taxon>
        <taxon>Halobacteriovoraceae</taxon>
        <taxon>Halobacteriovorax</taxon>
    </lineage>
</organism>
<sequence length="563" mass="63940">MVRVKKLLFYFLCITLLVSCASRGRKISRELRSMVKQGDYANALKSLEASEFFKKNPESKLLYLMEKGLIYHGLGRYAKSIEVFEEAKTLARKQYTVRISKKLKTYIANESSDIYYGEKYELSTLFYYQALNHFILSYKDEVDHEKLAEKGEIKLEWKKQSDNDKRQSLFRARAELLAWDSFLKDLKNERSGNPVFKNDLSAKILGARIHETIGTSQDREIAYQLYKDASILLIKNYNAYKAFNMKNVDYVKSFEKFPKMGMEKVVKDYISMSTHQKELKNFLDEKVLSLSKKLRPRTWRREIAPFKIDTKKIKTQETGNISILIEEGVIPAKIPSKQFFGLGESLTKESPAMAMLLGSFAADVLGLMPPAGTYDPVGANVGMVVGYVAATQAAISFELPVIEEHHAKGSFVLEVWSDKSKVKEKIIPLVNPMGDIAEQAVVEQSAWLYPKLGARLATKHVIAILAAYATYKSLKDQNEFLAKSGAVLQYVASSKGIEASEQADTRQWATIPASIRMTELNLLPGTYNLKLRVEGLENSTKSIGQVMVESKKKKYFIQKRVNF</sequence>
<protein>
    <submittedName>
        <fullName evidence="1">Exported protein</fullName>
    </submittedName>
</protein>
<evidence type="ECO:0000313" key="1">
    <source>
        <dbReference type="EMBL" id="CBW27352.1"/>
    </source>
</evidence>
<dbReference type="HOGENOM" id="CLU_035715_3_0_7"/>
<dbReference type="STRING" id="862908.BMS_2564"/>
<reference evidence="2" key="1">
    <citation type="journal article" date="2013" name="ISME J.">
        <title>A small predatory core genome in the divergent marine Bacteriovorax marinus SJ and the terrestrial Bdellovibrio bacteriovorus.</title>
        <authorList>
            <person name="Crossman L.C."/>
            <person name="Chen H."/>
            <person name="Cerdeno-Tarraga A.M."/>
            <person name="Brooks K."/>
            <person name="Quail M.A."/>
            <person name="Pineiro S.A."/>
            <person name="Hobley L."/>
            <person name="Sockett R.E."/>
            <person name="Bentley S.D."/>
            <person name="Parkhill J."/>
            <person name="Williams H.N."/>
            <person name="Stine O.C."/>
        </authorList>
    </citation>
    <scope>NUCLEOTIDE SEQUENCE [LARGE SCALE GENOMIC DNA]</scope>
    <source>
        <strain evidence="2">ATCC BAA-682 / DSM 15412 / SJ</strain>
    </source>
</reference>
<name>E1X608_HALMS</name>
<proteinExistence type="predicted"/>
<dbReference type="Proteomes" id="UP000008963">
    <property type="component" value="Chromosome"/>
</dbReference>
<keyword evidence="2" id="KW-1185">Reference proteome</keyword>